<keyword evidence="14" id="KW-1185">Reference proteome</keyword>
<comment type="caution">
    <text evidence="11">Lacks conserved residue(s) required for the propagation of feature annotation.</text>
</comment>
<dbReference type="GO" id="GO:0005886">
    <property type="term" value="C:plasma membrane"/>
    <property type="evidence" value="ECO:0007669"/>
    <property type="project" value="TreeGrafter"/>
</dbReference>
<keyword evidence="7" id="KW-0472">Membrane</keyword>
<proteinExistence type="predicted"/>
<dbReference type="GO" id="GO:0006897">
    <property type="term" value="P:endocytosis"/>
    <property type="evidence" value="ECO:0007669"/>
    <property type="project" value="UniProtKB-KW"/>
</dbReference>
<keyword evidence="5" id="KW-0677">Repeat</keyword>
<dbReference type="GO" id="GO:0005509">
    <property type="term" value="F:calcium ion binding"/>
    <property type="evidence" value="ECO:0007669"/>
    <property type="project" value="InterPro"/>
</dbReference>
<dbReference type="PANTHER" id="PTHR22722">
    <property type="entry name" value="LOW-DENSITY LIPOPROTEIN RECEPTOR-RELATED PROTEIN 2-RELATED"/>
    <property type="match status" value="1"/>
</dbReference>
<sequence length="115" mass="12782">ILRWDWDCVNDELNCAKNLSKCGTIKCSFDCRDTPEGPKCFCPPGQEPNGTACQDLDECKLEGTCDQLCTNTPGSFRCSCVSGYTRINSHCQAINVPKEEAPSLVFITQKDLRRV</sequence>
<dbReference type="SUPFAM" id="SSF57184">
    <property type="entry name" value="Growth factor receptor domain"/>
    <property type="match status" value="1"/>
</dbReference>
<dbReference type="SMART" id="SM00179">
    <property type="entry name" value="EGF_CA"/>
    <property type="match status" value="2"/>
</dbReference>
<dbReference type="InterPro" id="IPR001881">
    <property type="entry name" value="EGF-like_Ca-bd_dom"/>
</dbReference>
<evidence type="ECO:0000256" key="10">
    <source>
        <dbReference type="ARBA" id="ARBA00023180"/>
    </source>
</evidence>
<organism evidence="13 14">
    <name type="scientific">Lutzomyia longipalpis</name>
    <name type="common">Sand fly</name>
    <dbReference type="NCBI Taxonomy" id="7200"/>
    <lineage>
        <taxon>Eukaryota</taxon>
        <taxon>Metazoa</taxon>
        <taxon>Ecdysozoa</taxon>
        <taxon>Arthropoda</taxon>
        <taxon>Hexapoda</taxon>
        <taxon>Insecta</taxon>
        <taxon>Pterygota</taxon>
        <taxon>Neoptera</taxon>
        <taxon>Endopterygota</taxon>
        <taxon>Diptera</taxon>
        <taxon>Nematocera</taxon>
        <taxon>Psychodoidea</taxon>
        <taxon>Psychodidae</taxon>
        <taxon>Lutzomyia</taxon>
        <taxon>Lutzomyia</taxon>
    </lineage>
</organism>
<protein>
    <recommendedName>
        <fullName evidence="12">EGF-like domain-containing protein</fullName>
    </recommendedName>
</protein>
<dbReference type="SMART" id="SM00181">
    <property type="entry name" value="EGF"/>
    <property type="match status" value="2"/>
</dbReference>
<feature type="disulfide bond" evidence="11">
    <location>
        <begin position="59"/>
        <end position="69"/>
    </location>
</feature>
<evidence type="ECO:0000313" key="14">
    <source>
        <dbReference type="Proteomes" id="UP000092461"/>
    </source>
</evidence>
<keyword evidence="6" id="KW-1133">Transmembrane helix</keyword>
<evidence type="ECO:0000259" key="12">
    <source>
        <dbReference type="PROSITE" id="PS50026"/>
    </source>
</evidence>
<dbReference type="PROSITE" id="PS00010">
    <property type="entry name" value="ASX_HYDROXYL"/>
    <property type="match status" value="1"/>
</dbReference>
<evidence type="ECO:0000256" key="4">
    <source>
        <dbReference type="ARBA" id="ARBA00022692"/>
    </source>
</evidence>
<keyword evidence="3" id="KW-0254">Endocytosis</keyword>
<dbReference type="EMBL" id="AJWK01018104">
    <property type="status" value="NOT_ANNOTATED_CDS"/>
    <property type="molecule type" value="Genomic_DNA"/>
</dbReference>
<dbReference type="PROSITE" id="PS01186">
    <property type="entry name" value="EGF_2"/>
    <property type="match status" value="1"/>
</dbReference>
<keyword evidence="2 11" id="KW-0245">EGF-like domain</keyword>
<keyword evidence="9" id="KW-0675">Receptor</keyword>
<name>A0A1B0CM34_LUTLO</name>
<evidence type="ECO:0000256" key="5">
    <source>
        <dbReference type="ARBA" id="ARBA00022737"/>
    </source>
</evidence>
<reference evidence="13" key="1">
    <citation type="submission" date="2020-05" db="UniProtKB">
        <authorList>
            <consortium name="EnsemblMetazoa"/>
        </authorList>
    </citation>
    <scope>IDENTIFICATION</scope>
    <source>
        <strain evidence="13">Jacobina</strain>
    </source>
</reference>
<comment type="subcellular location">
    <subcellularLocation>
        <location evidence="1">Membrane</location>
        <topology evidence="1">Single-pass type I membrane protein</topology>
    </subcellularLocation>
</comment>
<dbReference type="InterPro" id="IPR018097">
    <property type="entry name" value="EGF_Ca-bd_CS"/>
</dbReference>
<evidence type="ECO:0000256" key="11">
    <source>
        <dbReference type="PROSITE-ProRule" id="PRU00076"/>
    </source>
</evidence>
<dbReference type="PANTHER" id="PTHR22722:SF5">
    <property type="entry name" value="LOW-DENSITY LIPOPROTEIN RECEPTOR-RELATED PROTEIN 1B"/>
    <property type="match status" value="1"/>
</dbReference>
<dbReference type="Gene3D" id="2.10.25.10">
    <property type="entry name" value="Laminin"/>
    <property type="match status" value="1"/>
</dbReference>
<dbReference type="InterPro" id="IPR000742">
    <property type="entry name" value="EGF"/>
</dbReference>
<keyword evidence="8 11" id="KW-1015">Disulfide bond</keyword>
<evidence type="ECO:0000256" key="6">
    <source>
        <dbReference type="ARBA" id="ARBA00022989"/>
    </source>
</evidence>
<keyword evidence="4" id="KW-0812">Transmembrane</keyword>
<evidence type="ECO:0000256" key="8">
    <source>
        <dbReference type="ARBA" id="ARBA00023157"/>
    </source>
</evidence>
<evidence type="ECO:0000313" key="13">
    <source>
        <dbReference type="EnsemblMetazoa" id="LLOJ005722-PA"/>
    </source>
</evidence>
<dbReference type="InterPro" id="IPR051221">
    <property type="entry name" value="LDLR-related"/>
</dbReference>
<evidence type="ECO:0000256" key="9">
    <source>
        <dbReference type="ARBA" id="ARBA00023170"/>
    </source>
</evidence>
<dbReference type="AlphaFoldDB" id="A0A1B0CM34"/>
<dbReference type="Proteomes" id="UP000092461">
    <property type="component" value="Unassembled WGS sequence"/>
</dbReference>
<feature type="domain" description="EGF-like" evidence="12">
    <location>
        <begin position="55"/>
        <end position="92"/>
    </location>
</feature>
<evidence type="ECO:0000256" key="7">
    <source>
        <dbReference type="ARBA" id="ARBA00023136"/>
    </source>
</evidence>
<dbReference type="PROSITE" id="PS01187">
    <property type="entry name" value="EGF_CA"/>
    <property type="match status" value="1"/>
</dbReference>
<evidence type="ECO:0000256" key="3">
    <source>
        <dbReference type="ARBA" id="ARBA00022583"/>
    </source>
</evidence>
<dbReference type="InterPro" id="IPR009030">
    <property type="entry name" value="Growth_fac_rcpt_cys_sf"/>
</dbReference>
<accession>A0A1B0CM34</accession>
<dbReference type="Pfam" id="PF07645">
    <property type="entry name" value="EGF_CA"/>
    <property type="match status" value="1"/>
</dbReference>
<dbReference type="GO" id="GO:0005041">
    <property type="term" value="F:low-density lipoprotein particle receptor activity"/>
    <property type="evidence" value="ECO:0007669"/>
    <property type="project" value="TreeGrafter"/>
</dbReference>
<dbReference type="PROSITE" id="PS50026">
    <property type="entry name" value="EGF_3"/>
    <property type="match status" value="1"/>
</dbReference>
<dbReference type="InterPro" id="IPR000152">
    <property type="entry name" value="EGF-type_Asp/Asn_hydroxyl_site"/>
</dbReference>
<dbReference type="VEuPathDB" id="VectorBase:LLOJ005722"/>
<evidence type="ECO:0000256" key="1">
    <source>
        <dbReference type="ARBA" id="ARBA00004479"/>
    </source>
</evidence>
<keyword evidence="10" id="KW-0325">Glycoprotein</keyword>
<dbReference type="InterPro" id="IPR049883">
    <property type="entry name" value="NOTCH1_EGF-like"/>
</dbReference>
<dbReference type="EnsemblMetazoa" id="LLOJ005722-RA">
    <property type="protein sequence ID" value="LLOJ005722-PA"/>
    <property type="gene ID" value="LLOJ005722"/>
</dbReference>
<dbReference type="GO" id="GO:0043235">
    <property type="term" value="C:receptor complex"/>
    <property type="evidence" value="ECO:0007669"/>
    <property type="project" value="TreeGrafter"/>
</dbReference>
<evidence type="ECO:0000256" key="2">
    <source>
        <dbReference type="ARBA" id="ARBA00022536"/>
    </source>
</evidence>
<dbReference type="FunFam" id="2.10.25.10:FF:000009">
    <property type="entry name" value="Low-density lipoprotein receptor isoform 1"/>
    <property type="match status" value="1"/>
</dbReference>